<accession>A0A517TAA2</accession>
<dbReference type="KEGG" id="chya:V22_25460"/>
<gene>
    <name evidence="1" type="ORF">V22_25460</name>
</gene>
<reference evidence="1 2" key="1">
    <citation type="submission" date="2019-02" db="EMBL/GenBank/DDBJ databases">
        <title>Deep-cultivation of Planctomycetes and their phenomic and genomic characterization uncovers novel biology.</title>
        <authorList>
            <person name="Wiegand S."/>
            <person name="Jogler M."/>
            <person name="Boedeker C."/>
            <person name="Pinto D."/>
            <person name="Vollmers J."/>
            <person name="Rivas-Marin E."/>
            <person name="Kohn T."/>
            <person name="Peeters S.H."/>
            <person name="Heuer A."/>
            <person name="Rast P."/>
            <person name="Oberbeckmann S."/>
            <person name="Bunk B."/>
            <person name="Jeske O."/>
            <person name="Meyerdierks A."/>
            <person name="Storesund J.E."/>
            <person name="Kallscheuer N."/>
            <person name="Luecker S."/>
            <person name="Lage O.M."/>
            <person name="Pohl T."/>
            <person name="Merkel B.J."/>
            <person name="Hornburger P."/>
            <person name="Mueller R.-W."/>
            <person name="Bruemmer F."/>
            <person name="Labrenz M."/>
            <person name="Spormann A.M."/>
            <person name="Op den Camp H."/>
            <person name="Overmann J."/>
            <person name="Amann R."/>
            <person name="Jetten M.S.M."/>
            <person name="Mascher T."/>
            <person name="Medema M.H."/>
            <person name="Devos D.P."/>
            <person name="Kaster A.-K."/>
            <person name="Ovreas L."/>
            <person name="Rohde M."/>
            <person name="Galperin M.Y."/>
            <person name="Jogler C."/>
        </authorList>
    </citation>
    <scope>NUCLEOTIDE SEQUENCE [LARGE SCALE GENOMIC DNA]</scope>
    <source>
        <strain evidence="1 2">V22</strain>
    </source>
</reference>
<dbReference type="AlphaFoldDB" id="A0A517TAA2"/>
<sequence length="100" mass="11096">MIQINLSPKAEQALKALAASGEDTSRIVETAILELAVQRDSLPREFFDPVSKANYGIDELQQRVNVGLEDLREGRVSEIDLQAELEKVLSERTTNEADAK</sequence>
<protein>
    <submittedName>
        <fullName evidence="1">Uncharacterized protein</fullName>
    </submittedName>
</protein>
<dbReference type="EMBL" id="CP036316">
    <property type="protein sequence ID" value="QDT65298.1"/>
    <property type="molecule type" value="Genomic_DNA"/>
</dbReference>
<keyword evidence="2" id="KW-1185">Reference proteome</keyword>
<name>A0A517TAA2_9PLAN</name>
<proteinExistence type="predicted"/>
<dbReference type="Proteomes" id="UP000319976">
    <property type="component" value="Chromosome"/>
</dbReference>
<organism evidence="1 2">
    <name type="scientific">Calycomorphotria hydatis</name>
    <dbReference type="NCBI Taxonomy" id="2528027"/>
    <lineage>
        <taxon>Bacteria</taxon>
        <taxon>Pseudomonadati</taxon>
        <taxon>Planctomycetota</taxon>
        <taxon>Planctomycetia</taxon>
        <taxon>Planctomycetales</taxon>
        <taxon>Planctomycetaceae</taxon>
        <taxon>Calycomorphotria</taxon>
    </lineage>
</organism>
<evidence type="ECO:0000313" key="1">
    <source>
        <dbReference type="EMBL" id="QDT65298.1"/>
    </source>
</evidence>
<evidence type="ECO:0000313" key="2">
    <source>
        <dbReference type="Proteomes" id="UP000319976"/>
    </source>
</evidence>
<dbReference type="RefSeq" id="WP_145263178.1">
    <property type="nucleotide sequence ID" value="NZ_CP036316.1"/>
</dbReference>